<evidence type="ECO:0000259" key="5">
    <source>
        <dbReference type="Pfam" id="PF14021"/>
    </source>
</evidence>
<dbReference type="Pfam" id="PF21726">
    <property type="entry name" value="DUF6862"/>
    <property type="match status" value="1"/>
</dbReference>
<proteinExistence type="predicted"/>
<dbReference type="Pfam" id="PF04829">
    <property type="entry name" value="PT-VENN"/>
    <property type="match status" value="2"/>
</dbReference>
<feature type="domain" description="VENN motif-containing" evidence="4">
    <location>
        <begin position="994"/>
        <end position="1043"/>
    </location>
</feature>
<feature type="domain" description="TNT" evidence="5">
    <location>
        <begin position="1258"/>
        <end position="1329"/>
    </location>
</feature>
<reference evidence="7 8" key="1">
    <citation type="submission" date="2021-11" db="EMBL/GenBank/DDBJ databases">
        <authorList>
            <person name="Islam A."/>
            <person name="Islam S."/>
            <person name="Flora M.S."/>
            <person name="Rahman M."/>
            <person name="Ziaur R.M."/>
            <person name="Epstein J.H."/>
            <person name="Hassan M."/>
            <person name="Klassen M."/>
            <person name="Woodard K."/>
            <person name="Webb A."/>
            <person name="Webby R.J."/>
            <person name="El Zowalaty M.E."/>
        </authorList>
    </citation>
    <scope>NUCLEOTIDE SEQUENCE [LARGE SCALE GENOMIC DNA]</scope>
    <source>
        <strain evidence="7">Pf1</strain>
    </source>
</reference>
<evidence type="ECO:0008006" key="9">
    <source>
        <dbReference type="Google" id="ProtNLM"/>
    </source>
</evidence>
<dbReference type="InterPro" id="IPR006914">
    <property type="entry name" value="VENN_dom"/>
</dbReference>
<feature type="compositionally biased region" description="Polar residues" evidence="3">
    <location>
        <begin position="1203"/>
        <end position="1213"/>
    </location>
</feature>
<sequence length="1435" mass="150015">MEAFKEFYETGDVRQLSFSRQPDDQLSRPGDHLDLLPSSKTQCFQPAALDGELRQRVRLAFIQKAAQTVGSILTGLVTGNAGQAVAGGLNPWAAQLIKKETTDASGNVDVATNAMAHAVWGAVSSQMSGGSAAAGAAGAFSGELATRYIAEKYWGADTPEKIAALGQEDREQLSLLGTLAAGLAGGMVGNSSAAATSGAIAGKNAVNNNLFGGTEDGQEKFVREQGKDILSCADDPTSASCQRGQAMKDALTVALPVGLGGGVLIAATPEIAAILKAGIESCSGALALCINNLGLQTSEIIVPGGVGAGGAVGIGKTAAEAAAAKAETVATNTAKNNPSWKAGDYLNDFKPSPTPLELVKEQAGKGSQTAYIRMDHILNGEVKTLKDGTKVGSGGHYIRDSNIKIDKWSKRQTAQEIESAFKNSERIPNTGMWSGKSSSGVKIQGYYGKPDGTGGGIRKSFDGAVLGYGAREISGWLSNDIQYGIHSVDIWVKNLTDLASGKTTEGNFGIGNAHWVMVTHDKWRTGHTLHRGEILGRRYPGEDSGAIGLTAGSGGYGISVSASVNAGKGRENGNGLTHTETTLTAGNGLSLNAGRDTTLTGAQVRGDSVKVDTGRNLTLTSEQDSDRYDSKQQNASAGGSFTFCSMTGSASVNLSQDKMHSNWQSVAEQTGIFAGKGGFDVTAGEHTQLNGAVISSTATADKNRLDTGTLGFSNIENHADYKTGHQSVGMSTGGSIGSQFEGNMANGLLAGLNGSGSASSVTKAAVSDGTLIIRDKAKQTQDVSALSRDAAGANPGLDKIFDKEKEQRRMETAQLLAEIGSQAGDIARTQGEIAATRAATEKMKNISPDQKKDAEAQWRKANPGQEPTAADITGQVYQTLYTREMLAGGLGTGGSVQQGISAATAAIQGLAGGNIAQAVSGAAAPYLAEQIHKLTTTKGPDGKEVVNVQANLIAHAVVGAVTSYASGNPALAGASGAAMGEYIAQQMYPGVKREDLSEEQRQTISALGTLAAGLAGGVAGDSTGGAVAGAQAGKNAVENNWLSVQEADRKKQLETKRDYLKQELIPAEAKELATINQTDKARNEAIKAVCTDGNKGGSACGALIVPAQEALNKYGENATYSLLYKDLYPQDVKNLEGVLQGLDAGSISRDQAITAIAQASGVRWETAAGRYDTAMQTQELTAALAGAYGLKSVIKEPTKESSAKQQSHSSTGRTAEPTRIAADEEASGWSQYDKYRNENGDWNWPAKLGFAEEPVKSTLPVGTRLDRYGKTNGSFLAPQGTPQEQRALAPGSLADQYHEYIVIKPLPVMQGKIAPAFGEPGGGILILPNMQERKKVDALVSVLGFPVHSINLCSAPIGDGTPYISFENGKYNYICSERGLEYELNNRVPGKDSRRIYFPKIIELVSQINIDWGIKSRKHFEEVLAASPYDDSLYL</sequence>
<dbReference type="InterPro" id="IPR053024">
    <property type="entry name" value="Fungal_surface_NADase"/>
</dbReference>
<evidence type="ECO:0000256" key="3">
    <source>
        <dbReference type="SAM" id="MobiDB-lite"/>
    </source>
</evidence>
<feature type="region of interest" description="Disordered" evidence="3">
    <location>
        <begin position="843"/>
        <end position="868"/>
    </location>
</feature>
<feature type="domain" description="DUF6862" evidence="6">
    <location>
        <begin position="1046"/>
        <end position="1115"/>
    </location>
</feature>
<comment type="caution">
    <text evidence="7">The sequence shown here is derived from an EMBL/GenBank/DDBJ whole genome shotgun (WGS) entry which is preliminary data.</text>
</comment>
<keyword evidence="2" id="KW-0843">Virulence</keyword>
<dbReference type="Proteomes" id="UP001157938">
    <property type="component" value="Unassembled WGS sequence"/>
</dbReference>
<dbReference type="InterPro" id="IPR049271">
    <property type="entry name" value="DUF6862"/>
</dbReference>
<dbReference type="PANTHER" id="PTHR42059:SF1">
    <property type="entry name" value="TNT DOMAIN-CONTAINING PROTEIN"/>
    <property type="match status" value="1"/>
</dbReference>
<evidence type="ECO:0000259" key="4">
    <source>
        <dbReference type="Pfam" id="PF04829"/>
    </source>
</evidence>
<dbReference type="PANTHER" id="PTHR42059">
    <property type="entry name" value="TNT DOMAIN-CONTAINING PROTEIN"/>
    <property type="match status" value="1"/>
</dbReference>
<evidence type="ECO:0000313" key="7">
    <source>
        <dbReference type="EMBL" id="CAH0492442.1"/>
    </source>
</evidence>
<evidence type="ECO:0000256" key="2">
    <source>
        <dbReference type="ARBA" id="ARBA00023026"/>
    </source>
</evidence>
<feature type="domain" description="VENN motif-containing" evidence="4">
    <location>
        <begin position="165"/>
        <end position="210"/>
    </location>
</feature>
<keyword evidence="8" id="KW-1185">Reference proteome</keyword>
<protein>
    <recommendedName>
        <fullName evidence="9">Toxin CdiA</fullName>
    </recommendedName>
</protein>
<dbReference type="Pfam" id="PF14021">
    <property type="entry name" value="TNT"/>
    <property type="match status" value="1"/>
</dbReference>
<organism evidence="7 8">
    <name type="scientific">Peronospora farinosa</name>
    <dbReference type="NCBI Taxonomy" id="134698"/>
    <lineage>
        <taxon>Eukaryota</taxon>
        <taxon>Sar</taxon>
        <taxon>Stramenopiles</taxon>
        <taxon>Oomycota</taxon>
        <taxon>Peronosporomycetes</taxon>
        <taxon>Peronosporales</taxon>
        <taxon>Peronosporaceae</taxon>
        <taxon>Peronospora</taxon>
    </lineage>
</organism>
<dbReference type="InterPro" id="IPR025157">
    <property type="entry name" value="Hemagglutinin_rpt"/>
</dbReference>
<dbReference type="InterPro" id="IPR025331">
    <property type="entry name" value="TNT"/>
</dbReference>
<dbReference type="Pfam" id="PF13332">
    <property type="entry name" value="Fil_haemagg_2"/>
    <property type="match status" value="1"/>
</dbReference>
<dbReference type="EMBL" id="CAKLBC010001499">
    <property type="protein sequence ID" value="CAH0492442.1"/>
    <property type="molecule type" value="Genomic_DNA"/>
</dbReference>
<feature type="region of interest" description="Disordered" evidence="3">
    <location>
        <begin position="1196"/>
        <end position="1227"/>
    </location>
</feature>
<keyword evidence="1" id="KW-0800">Toxin</keyword>
<feature type="compositionally biased region" description="Basic and acidic residues" evidence="3">
    <location>
        <begin position="843"/>
        <end position="858"/>
    </location>
</feature>
<accession>A0ABN8CED6</accession>
<evidence type="ECO:0000256" key="1">
    <source>
        <dbReference type="ARBA" id="ARBA00022656"/>
    </source>
</evidence>
<evidence type="ECO:0000259" key="6">
    <source>
        <dbReference type="Pfam" id="PF21726"/>
    </source>
</evidence>
<name>A0ABN8CED6_9STRA</name>
<gene>
    <name evidence="7" type="ORF">PFR001_LOCUS7649</name>
</gene>
<evidence type="ECO:0000313" key="8">
    <source>
        <dbReference type="Proteomes" id="UP001157938"/>
    </source>
</evidence>